<dbReference type="Gene3D" id="2.40.270.10">
    <property type="entry name" value="DNA-directed RNA polymerase, subunit 2, domain 6"/>
    <property type="match status" value="1"/>
</dbReference>
<protein>
    <recommendedName>
        <fullName evidence="7 9">DNA-directed RNA polymerase subunit beta</fullName>
        <shortName evidence="7">RNAP subunit beta</shortName>
        <ecNumber evidence="7 9">2.7.7.6</ecNumber>
    </recommendedName>
    <alternativeName>
        <fullName evidence="7">RNA polymerase subunit beta</fullName>
    </alternativeName>
    <alternativeName>
        <fullName evidence="7">Transcriptase subunit beta</fullName>
    </alternativeName>
</protein>
<dbReference type="GO" id="GO:0032549">
    <property type="term" value="F:ribonucleoside binding"/>
    <property type="evidence" value="ECO:0007669"/>
    <property type="project" value="InterPro"/>
</dbReference>
<feature type="domain" description="DNA-directed RNA polymerase subunit 2 hybrid-binding" evidence="11">
    <location>
        <begin position="681"/>
        <end position="1066"/>
    </location>
</feature>
<evidence type="ECO:0000256" key="3">
    <source>
        <dbReference type="ARBA" id="ARBA00022679"/>
    </source>
</evidence>
<feature type="domain" description="RNA polymerase Rpb2" evidence="12">
    <location>
        <begin position="1068"/>
        <end position="1141"/>
    </location>
</feature>
<evidence type="ECO:0000259" key="14">
    <source>
        <dbReference type="Pfam" id="PF04563"/>
    </source>
</evidence>
<evidence type="ECO:0000259" key="16">
    <source>
        <dbReference type="Pfam" id="PF10385"/>
    </source>
</evidence>
<dbReference type="Pfam" id="PF04561">
    <property type="entry name" value="RNA_pol_Rpb2_2"/>
    <property type="match status" value="2"/>
</dbReference>
<dbReference type="NCBIfam" id="TIGR02013">
    <property type="entry name" value="rpoB"/>
    <property type="match status" value="1"/>
</dbReference>
<evidence type="ECO:0000313" key="18">
    <source>
        <dbReference type="Proteomes" id="UP000189067"/>
    </source>
</evidence>
<dbReference type="SUPFAM" id="SSF64484">
    <property type="entry name" value="beta and beta-prime subunits of DNA dependent RNA-polymerase"/>
    <property type="match status" value="1"/>
</dbReference>
<evidence type="ECO:0000256" key="9">
    <source>
        <dbReference type="RuleBase" id="RU363031"/>
    </source>
</evidence>
<evidence type="ECO:0000256" key="1">
    <source>
        <dbReference type="ARBA" id="ARBA00004026"/>
    </source>
</evidence>
<evidence type="ECO:0000256" key="6">
    <source>
        <dbReference type="ARBA" id="ARBA00048552"/>
    </source>
</evidence>
<evidence type="ECO:0000313" key="17">
    <source>
        <dbReference type="EMBL" id="ONN73980.1"/>
    </source>
</evidence>
<name>A0AAQ2MYH5_LACRH</name>
<dbReference type="GO" id="GO:0003677">
    <property type="term" value="F:DNA binding"/>
    <property type="evidence" value="ECO:0007669"/>
    <property type="project" value="UniProtKB-UniRule"/>
</dbReference>
<organism evidence="17 18">
    <name type="scientific">Lacticaseibacillus rhamnosus</name>
    <name type="common">Lactobacillus rhamnosus</name>
    <dbReference type="NCBI Taxonomy" id="47715"/>
    <lineage>
        <taxon>Bacteria</taxon>
        <taxon>Bacillati</taxon>
        <taxon>Bacillota</taxon>
        <taxon>Bacilli</taxon>
        <taxon>Lactobacillales</taxon>
        <taxon>Lactobacillaceae</taxon>
        <taxon>Lacticaseibacillus</taxon>
    </lineage>
</organism>
<dbReference type="InterPro" id="IPR007644">
    <property type="entry name" value="RNA_pol_bsu_protrusion"/>
</dbReference>
<dbReference type="Gene3D" id="2.40.50.150">
    <property type="match status" value="1"/>
</dbReference>
<evidence type="ECO:0000256" key="4">
    <source>
        <dbReference type="ARBA" id="ARBA00022695"/>
    </source>
</evidence>
<feature type="domain" description="RNA polymerase beta subunit protrusion" evidence="14">
    <location>
        <begin position="28"/>
        <end position="459"/>
    </location>
</feature>
<dbReference type="EC" id="2.7.7.6" evidence="7 9"/>
<dbReference type="Gene3D" id="3.90.1110.10">
    <property type="entry name" value="RNA polymerase Rpb2, domain 2"/>
    <property type="match status" value="1"/>
</dbReference>
<comment type="subunit">
    <text evidence="7 9">The RNAP catalytic core consists of 2 alpha, 1 beta, 1 beta' and 1 omega subunit. When a sigma factor is associated with the core the holoenzyme is formed, which can initiate transcription.</text>
</comment>
<dbReference type="RefSeq" id="WP_015765062.1">
    <property type="nucleotide sequence ID" value="NZ_CACRTK010000037.1"/>
</dbReference>
<evidence type="ECO:0000259" key="15">
    <source>
        <dbReference type="Pfam" id="PF04565"/>
    </source>
</evidence>
<dbReference type="InterPro" id="IPR037033">
    <property type="entry name" value="DNA-dir_RNAP_su2_hyb_sf"/>
</dbReference>
<dbReference type="EMBL" id="MTJY01000049">
    <property type="protein sequence ID" value="ONN73980.1"/>
    <property type="molecule type" value="Genomic_DNA"/>
</dbReference>
<dbReference type="Pfam" id="PF10385">
    <property type="entry name" value="RNA_pol_Rpb2_45"/>
    <property type="match status" value="1"/>
</dbReference>
<comment type="similarity">
    <text evidence="7 8">Belongs to the RNA polymerase beta chain family.</text>
</comment>
<sequence>MAGHLVNYGKHRTRRSYARIKEVLDLPNLIEIQTNSYQWFLDEGLKEMFDDIMPIDDFQGKLSLEFVGYQLLEPKYTVEEARQHDANYSAPLHVTLRLTNHETGEIKSQDVFFGDFPLMTKQGTFIINGAERVIVSQLVRSPGVYFHSETDKNSRVTYGTTVIPNRGAWLEYETDAKDIAYVRIDRTRKIPLTELVRALGFGSDQDIINMFGDNDSLMLTLEKDVHKNTDDSRTDEALKDIYERLRPGEPKTADSSRSLLYARFFDPKRYDLASVGRYKVNKKLSLKTRLLNQVLAETLADPDTGEVVAQKGTKVDRQVMDKLAPYLDRDDFKTATYQPSDQGVMTDPIELQSIKVYSQVTPDKEINLIGNGHIGKKVKHILPADVLASMNYFLNLQEGLGTVDDIDHLGNRRIRSVGELLQNQFRIGLSRMERVVRERMSIQDTATVTPQQLINIRPVVASIKEFFGSSQLSQFMDQTNPLGELTHKRRLSALGPGGLTRDRAGYEVRDVHYTHYGRMCPIETPEGPNIGLINSLASYAVVNPYGFIETPYRRVSWDTHKVTDKIDYLTADEEDNYIVAQANSPLNDDGSFVDDTVLARHKDNNIEISPDKVDYMDVSPKQVVAVATACIPFLENDDSNRALMGANMQRQAVPLINPHAPLVGTGMEYKAAHDSGTAVLANNAGTVEYVDAKQIRVRREDGALDTYKLMKFKRSNAGKNYNQRPIVTIGDHVDVDEIIADGPAMQNGELALGQNPIIAFMTWNMYNYEDAIVLSERLVKDDVYTSIHIEEYESEARDTKLGPEEVTREIPNVGEEALKDLDEFGVVRVGAEVRDGDILVGKVTPKGVTELSAEERLLHAIFGEKAREVRDTSLRVPHGGGGIIQDVKIFTREAGDELSPGVNMMVRVYITQKRKIQVGDKMAGRHGNKGTVSVVVPEEDMPYLPDGTPVDICLSPMGVPSRMNIGQVLELHLGMAARNLGIHVATPVFDGANDKDLWATVKEAGMPSDGKSVLYDGRTGEPFENRVSVGVMYYMKLSHMVDDKIHARSIGPYSLVTQQPLGGKAQFGGQRFGEMEVWALEAYGAAYTLQEILTYKSDDVVGRVKTYEAIVKGDPIPKPGVPESFRVLVKELQALGLDMKVLGADKQEIELRDMDDDEDDVVSVDALAKFAAQQEEKKAHEAATQASDGQSADNSTDDKK</sequence>
<dbReference type="FunFam" id="3.90.1800.10:FF:000001">
    <property type="entry name" value="DNA-directed RNA polymerase subunit beta"/>
    <property type="match status" value="1"/>
</dbReference>
<keyword evidence="2 7" id="KW-0240">DNA-directed RNA polymerase</keyword>
<gene>
    <name evidence="7" type="primary">rpoB</name>
    <name evidence="17" type="ORF">BWR10_12015</name>
</gene>
<comment type="function">
    <text evidence="1 7 9">DNA-dependent RNA polymerase catalyzes the transcription of DNA into RNA using the four ribonucleoside triphosphates as substrates.</text>
</comment>
<keyword evidence="5 7" id="KW-0804">Transcription</keyword>
<keyword evidence="3 7" id="KW-0808">Transferase</keyword>
<dbReference type="InterPro" id="IPR010243">
    <property type="entry name" value="RNA_pol_bsu_bac"/>
</dbReference>
<feature type="domain" description="RNA polymerase Rpb2" evidence="13">
    <location>
        <begin position="140"/>
        <end position="289"/>
    </location>
</feature>
<dbReference type="Gene3D" id="2.30.150.10">
    <property type="entry name" value="DNA-directed RNA polymerase, beta subunit, external 1 domain"/>
    <property type="match status" value="1"/>
</dbReference>
<evidence type="ECO:0000259" key="12">
    <source>
        <dbReference type="Pfam" id="PF04560"/>
    </source>
</evidence>
<evidence type="ECO:0000256" key="5">
    <source>
        <dbReference type="ARBA" id="ARBA00023163"/>
    </source>
</evidence>
<dbReference type="CDD" id="cd00653">
    <property type="entry name" value="RNA_pol_B_RPB2"/>
    <property type="match status" value="1"/>
</dbReference>
<feature type="domain" description="DNA-directed RNA polymerase beta subunit external 1" evidence="16">
    <location>
        <begin position="552"/>
        <end position="619"/>
    </location>
</feature>
<dbReference type="PANTHER" id="PTHR20856">
    <property type="entry name" value="DNA-DIRECTED RNA POLYMERASE I SUBUNIT 2"/>
    <property type="match status" value="1"/>
</dbReference>
<dbReference type="Pfam" id="PF00562">
    <property type="entry name" value="RNA_pol_Rpb2_6"/>
    <property type="match status" value="1"/>
</dbReference>
<dbReference type="InterPro" id="IPR007645">
    <property type="entry name" value="RNA_pol_Rpb2_3"/>
</dbReference>
<dbReference type="HAMAP" id="MF_01321">
    <property type="entry name" value="RNApol_bact_RpoB"/>
    <property type="match status" value="1"/>
</dbReference>
<dbReference type="InterPro" id="IPR014724">
    <property type="entry name" value="RNA_pol_RPB2_OB-fold"/>
</dbReference>
<feature type="domain" description="RNA polymerase Rpb2" evidence="13">
    <location>
        <begin position="373"/>
        <end position="415"/>
    </location>
</feature>
<dbReference type="Pfam" id="PF04560">
    <property type="entry name" value="RNA_pol_Rpb2_7"/>
    <property type="match status" value="1"/>
</dbReference>
<dbReference type="InterPro" id="IPR037034">
    <property type="entry name" value="RNA_pol_Rpb2_2_sf"/>
</dbReference>
<dbReference type="GO" id="GO:0006351">
    <property type="term" value="P:DNA-templated transcription"/>
    <property type="evidence" value="ECO:0007669"/>
    <property type="project" value="UniProtKB-UniRule"/>
</dbReference>
<feature type="domain" description="RNA polymerase Rpb2" evidence="15">
    <location>
        <begin position="474"/>
        <end position="542"/>
    </location>
</feature>
<dbReference type="InterPro" id="IPR042107">
    <property type="entry name" value="DNA-dir_RNA_pol_bsu_ext_1_sf"/>
</dbReference>
<evidence type="ECO:0000256" key="10">
    <source>
        <dbReference type="SAM" id="MobiDB-lite"/>
    </source>
</evidence>
<evidence type="ECO:0000259" key="11">
    <source>
        <dbReference type="Pfam" id="PF00562"/>
    </source>
</evidence>
<dbReference type="PROSITE" id="PS01166">
    <property type="entry name" value="RNA_POL_BETA"/>
    <property type="match status" value="1"/>
</dbReference>
<dbReference type="InterPro" id="IPR007120">
    <property type="entry name" value="DNA-dir_RNAP_su2_dom"/>
</dbReference>
<evidence type="ECO:0000256" key="8">
    <source>
        <dbReference type="RuleBase" id="RU000434"/>
    </source>
</evidence>
<dbReference type="InterPro" id="IPR007121">
    <property type="entry name" value="RNA_pol_bsu_CS"/>
</dbReference>
<dbReference type="InterPro" id="IPR007642">
    <property type="entry name" value="RNA_pol_Rpb2_2"/>
</dbReference>
<evidence type="ECO:0000259" key="13">
    <source>
        <dbReference type="Pfam" id="PF04561"/>
    </source>
</evidence>
<dbReference type="Pfam" id="PF04565">
    <property type="entry name" value="RNA_pol_Rpb2_3"/>
    <property type="match status" value="1"/>
</dbReference>
<accession>A0AAQ2MYH5</accession>
<reference evidence="17 18" key="1">
    <citation type="submission" date="2017-01" db="EMBL/GenBank/DDBJ databases">
        <title>In silico prediction, in vitro antibacterial spectrum and physicochemical properties of a putative bacteriocin produced by Lactobacillus rhamnosus strain L156.4.</title>
        <authorList>
            <person name="Silveira A.M."/>
            <person name="Monteiro A.S."/>
            <person name="Santos V.L."/>
            <person name="Nicoli J.R."/>
            <person name="Azevedo V."/>
            <person name="Soares S.C."/>
            <person name="Castro-Oliveira L."/>
            <person name="Dias-Souza M.V."/>
            <person name="Nardi R.M."/>
        </authorList>
    </citation>
    <scope>NUCLEOTIDE SEQUENCE [LARGE SCALE GENOMIC DNA]</scope>
    <source>
        <strain evidence="17 18">L156.4</strain>
    </source>
</reference>
<dbReference type="Gene3D" id="2.40.50.100">
    <property type="match status" value="1"/>
</dbReference>
<proteinExistence type="inferred from homology"/>
<feature type="region of interest" description="Disordered" evidence="10">
    <location>
        <begin position="1173"/>
        <end position="1200"/>
    </location>
</feature>
<dbReference type="Proteomes" id="UP000189067">
    <property type="component" value="Unassembled WGS sequence"/>
</dbReference>
<comment type="caution">
    <text evidence="17">The sequence shown here is derived from an EMBL/GenBank/DDBJ whole genome shotgun (WGS) entry which is preliminary data.</text>
</comment>
<keyword evidence="4 7" id="KW-0548">Nucleotidyltransferase</keyword>
<dbReference type="Gene3D" id="3.90.1800.10">
    <property type="entry name" value="RNA polymerase alpha subunit dimerisation domain"/>
    <property type="match status" value="1"/>
</dbReference>
<dbReference type="GO" id="GO:0000428">
    <property type="term" value="C:DNA-directed RNA polymerase complex"/>
    <property type="evidence" value="ECO:0007669"/>
    <property type="project" value="UniProtKB-KW"/>
</dbReference>
<comment type="catalytic activity">
    <reaction evidence="6 7 9">
        <text>RNA(n) + a ribonucleoside 5'-triphosphate = RNA(n+1) + diphosphate</text>
        <dbReference type="Rhea" id="RHEA:21248"/>
        <dbReference type="Rhea" id="RHEA-COMP:14527"/>
        <dbReference type="Rhea" id="RHEA-COMP:17342"/>
        <dbReference type="ChEBI" id="CHEBI:33019"/>
        <dbReference type="ChEBI" id="CHEBI:61557"/>
        <dbReference type="ChEBI" id="CHEBI:140395"/>
        <dbReference type="EC" id="2.7.7.6"/>
    </reaction>
</comment>
<dbReference type="InterPro" id="IPR015712">
    <property type="entry name" value="DNA-dir_RNA_pol_su2"/>
</dbReference>
<dbReference type="NCBIfam" id="NF001616">
    <property type="entry name" value="PRK00405.1"/>
    <property type="match status" value="1"/>
</dbReference>
<dbReference type="Gene3D" id="3.90.1100.10">
    <property type="match status" value="2"/>
</dbReference>
<dbReference type="InterPro" id="IPR019462">
    <property type="entry name" value="DNA-dir_RNA_pol_bsu_external_1"/>
</dbReference>
<dbReference type="GO" id="GO:0003899">
    <property type="term" value="F:DNA-directed RNA polymerase activity"/>
    <property type="evidence" value="ECO:0007669"/>
    <property type="project" value="UniProtKB-UniRule"/>
</dbReference>
<evidence type="ECO:0000256" key="2">
    <source>
        <dbReference type="ARBA" id="ARBA00022478"/>
    </source>
</evidence>
<evidence type="ECO:0000256" key="7">
    <source>
        <dbReference type="HAMAP-Rule" id="MF_01321"/>
    </source>
</evidence>
<dbReference type="Pfam" id="PF04563">
    <property type="entry name" value="RNA_pol_Rpb2_1"/>
    <property type="match status" value="1"/>
</dbReference>
<dbReference type="InterPro" id="IPR007641">
    <property type="entry name" value="RNA_pol_Rpb2_7"/>
</dbReference>
<dbReference type="AlphaFoldDB" id="A0AAQ2MYH5"/>